<dbReference type="InterPro" id="IPR016024">
    <property type="entry name" value="ARM-type_fold"/>
</dbReference>
<dbReference type="OrthoDB" id="3268246at2759"/>
<evidence type="ECO:0000256" key="11">
    <source>
        <dbReference type="ARBA" id="ARBA00022695"/>
    </source>
</evidence>
<comment type="caution">
    <text evidence="21">The sequence shown here is derived from an EMBL/GenBank/DDBJ whole genome shotgun (WGS) entry which is preliminary data.</text>
</comment>
<dbReference type="GO" id="GO:0016024">
    <property type="term" value="P:CDP-diacylglycerol biosynthetic process"/>
    <property type="evidence" value="ECO:0007669"/>
    <property type="project" value="UniProtKB-UniPathway"/>
</dbReference>
<dbReference type="PANTHER" id="PTHR13773:SF8">
    <property type="entry name" value="PHOSPHATIDATE CYTIDYLYLTRANSFERASE, PHOTORECEPTOR-SPECIFIC"/>
    <property type="match status" value="1"/>
</dbReference>
<keyword evidence="13" id="KW-0443">Lipid metabolism</keyword>
<feature type="compositionally biased region" description="Pro residues" evidence="18">
    <location>
        <begin position="108"/>
        <end position="121"/>
    </location>
</feature>
<dbReference type="Pfam" id="PF08506">
    <property type="entry name" value="Cse1"/>
    <property type="match status" value="1"/>
</dbReference>
<keyword evidence="15" id="KW-0594">Phospholipid biosynthesis</keyword>
<feature type="compositionally biased region" description="Basic and acidic residues" evidence="18">
    <location>
        <begin position="83"/>
        <end position="104"/>
    </location>
</feature>
<dbReference type="Pfam" id="PF03810">
    <property type="entry name" value="IBN_N"/>
    <property type="match status" value="1"/>
</dbReference>
<dbReference type="GO" id="GO:0005789">
    <property type="term" value="C:endoplasmic reticulum membrane"/>
    <property type="evidence" value="ECO:0007669"/>
    <property type="project" value="TreeGrafter"/>
</dbReference>
<evidence type="ECO:0000256" key="3">
    <source>
        <dbReference type="ARBA" id="ARBA00005119"/>
    </source>
</evidence>
<keyword evidence="9 17" id="KW-0808">Transferase</keyword>
<keyword evidence="12 19" id="KW-1133">Transmembrane helix</keyword>
<feature type="region of interest" description="Disordered" evidence="18">
    <location>
        <begin position="1"/>
        <end position="133"/>
    </location>
</feature>
<feature type="transmembrane region" description="Helical" evidence="19">
    <location>
        <begin position="203"/>
        <end position="223"/>
    </location>
</feature>
<feature type="transmembrane region" description="Helical" evidence="19">
    <location>
        <begin position="142"/>
        <end position="168"/>
    </location>
</feature>
<comment type="similarity">
    <text evidence="6 17">Belongs to the CDS family.</text>
</comment>
<comment type="subcellular location">
    <subcellularLocation>
        <location evidence="2">Membrane</location>
        <topology evidence="2">Multi-pass membrane protein</topology>
    </subcellularLocation>
</comment>
<dbReference type="Pfam" id="PF01148">
    <property type="entry name" value="CTP_transf_1"/>
    <property type="match status" value="1"/>
</dbReference>
<feature type="transmembrane region" description="Helical" evidence="19">
    <location>
        <begin position="334"/>
        <end position="352"/>
    </location>
</feature>
<dbReference type="Proteomes" id="UP000310189">
    <property type="component" value="Unassembled WGS sequence"/>
</dbReference>
<comment type="similarity">
    <text evidence="5">Belongs to the XPO2/CSE1 family.</text>
</comment>
<dbReference type="PANTHER" id="PTHR13773">
    <property type="entry name" value="PHOSPHATIDATE CYTIDYLYLTRANSFERASE"/>
    <property type="match status" value="1"/>
</dbReference>
<evidence type="ECO:0000256" key="16">
    <source>
        <dbReference type="ARBA" id="ARBA00023264"/>
    </source>
</evidence>
<evidence type="ECO:0000256" key="4">
    <source>
        <dbReference type="ARBA" id="ARBA00005189"/>
    </source>
</evidence>
<evidence type="ECO:0000256" key="19">
    <source>
        <dbReference type="SAM" id="Phobius"/>
    </source>
</evidence>
<keyword evidence="14 19" id="KW-0472">Membrane</keyword>
<dbReference type="EC" id="2.7.7.41" evidence="7 17"/>
<feature type="compositionally biased region" description="Basic residues" evidence="18">
    <location>
        <begin position="41"/>
        <end position="50"/>
    </location>
</feature>
<dbReference type="InterPro" id="IPR001494">
    <property type="entry name" value="Importin-beta_N"/>
</dbReference>
<evidence type="ECO:0000256" key="15">
    <source>
        <dbReference type="ARBA" id="ARBA00023209"/>
    </source>
</evidence>
<keyword evidence="8" id="KW-0444">Lipid biosynthesis</keyword>
<evidence type="ECO:0000313" key="21">
    <source>
        <dbReference type="EMBL" id="TIA88437.1"/>
    </source>
</evidence>
<keyword evidence="16" id="KW-1208">Phospholipid metabolism</keyword>
<comment type="pathway">
    <text evidence="3 17">Phospholipid metabolism; CDP-diacylglycerol biosynthesis; CDP-diacylglycerol from sn-glycerol 3-phosphate: step 3/3.</text>
</comment>
<feature type="transmembrane region" description="Helical" evidence="19">
    <location>
        <begin position="243"/>
        <end position="260"/>
    </location>
</feature>
<dbReference type="EMBL" id="SPNW01000038">
    <property type="protein sequence ID" value="TIA88437.1"/>
    <property type="molecule type" value="Genomic_DNA"/>
</dbReference>
<dbReference type="SMART" id="SM00913">
    <property type="entry name" value="IBN_N"/>
    <property type="match status" value="1"/>
</dbReference>
<evidence type="ECO:0000313" key="22">
    <source>
        <dbReference type="Proteomes" id="UP000310189"/>
    </source>
</evidence>
<keyword evidence="10 17" id="KW-0812">Transmembrane</keyword>
<name>A0A4T0FIX9_9BASI</name>
<dbReference type="Pfam" id="PF03378">
    <property type="entry name" value="CAS_CSE1"/>
    <property type="match status" value="1"/>
</dbReference>
<dbReference type="InterPro" id="IPR011989">
    <property type="entry name" value="ARM-like"/>
</dbReference>
<accession>A0A4T0FIX9</accession>
<comment type="catalytic activity">
    <reaction evidence="1 17">
        <text>a 1,2-diacyl-sn-glycero-3-phosphate + CTP + H(+) = a CDP-1,2-diacyl-sn-glycerol + diphosphate</text>
        <dbReference type="Rhea" id="RHEA:16229"/>
        <dbReference type="ChEBI" id="CHEBI:15378"/>
        <dbReference type="ChEBI" id="CHEBI:33019"/>
        <dbReference type="ChEBI" id="CHEBI:37563"/>
        <dbReference type="ChEBI" id="CHEBI:58332"/>
        <dbReference type="ChEBI" id="CHEBI:58608"/>
        <dbReference type="EC" id="2.7.7.41"/>
    </reaction>
</comment>
<evidence type="ECO:0000256" key="18">
    <source>
        <dbReference type="SAM" id="MobiDB-lite"/>
    </source>
</evidence>
<evidence type="ECO:0000256" key="9">
    <source>
        <dbReference type="ARBA" id="ARBA00022679"/>
    </source>
</evidence>
<evidence type="ECO:0000256" key="6">
    <source>
        <dbReference type="ARBA" id="ARBA00010185"/>
    </source>
</evidence>
<dbReference type="GO" id="GO:0031267">
    <property type="term" value="F:small GTPase binding"/>
    <property type="evidence" value="ECO:0007669"/>
    <property type="project" value="InterPro"/>
</dbReference>
<organism evidence="21 22">
    <name type="scientific">Wallemia hederae</name>
    <dbReference type="NCBI Taxonomy" id="1540922"/>
    <lineage>
        <taxon>Eukaryota</taxon>
        <taxon>Fungi</taxon>
        <taxon>Dikarya</taxon>
        <taxon>Basidiomycota</taxon>
        <taxon>Wallemiomycotina</taxon>
        <taxon>Wallemiomycetes</taxon>
        <taxon>Wallemiales</taxon>
        <taxon>Wallemiaceae</taxon>
        <taxon>Wallemia</taxon>
    </lineage>
</organism>
<feature type="domain" description="Importin N-terminal" evidence="20">
    <location>
        <begin position="546"/>
        <end position="616"/>
    </location>
</feature>
<feature type="transmembrane region" description="Helical" evidence="19">
    <location>
        <begin position="296"/>
        <end position="322"/>
    </location>
</feature>
<protein>
    <recommendedName>
        <fullName evidence="7 17">Phosphatidate cytidylyltransferase</fullName>
        <ecNumber evidence="7 17">2.7.7.41</ecNumber>
    </recommendedName>
</protein>
<evidence type="ECO:0000256" key="12">
    <source>
        <dbReference type="ARBA" id="ARBA00022989"/>
    </source>
</evidence>
<evidence type="ECO:0000256" key="8">
    <source>
        <dbReference type="ARBA" id="ARBA00022516"/>
    </source>
</evidence>
<evidence type="ECO:0000256" key="7">
    <source>
        <dbReference type="ARBA" id="ARBA00012487"/>
    </source>
</evidence>
<evidence type="ECO:0000256" key="14">
    <source>
        <dbReference type="ARBA" id="ARBA00023136"/>
    </source>
</evidence>
<sequence>MASKYTNFNLLKVEDLGESDDDVPAKPARLEDQGSGGKSAKSAKKNKKKDKKAEMKIPATEEKKVDASLQPPAHQQQVVHEQTVVDEKKREPKQQPEQQQEQHKAPSSAPPQPPQQPPQPPQSTDHSGGKKSKKQAIVTRTIWTFIMVFGFFGCLMAGHAWLIMLVMLCQSLSYREVTALFGFKTEYGIKGDNSERDRWSTILNWYFFVVTNYFLYGESIIYYLKHIIFADVYFIQLAKHHRFISFMLYVIGFMGFVANLKRTFLKRQFVLFCWVHMSLLLIVVSSHFIVNNILEGIIWFWVPASLVICNDIFAYVFGMAFGRTPLIALSPKKTVEGFVGGGIATVLFAWGWGTLFQQWKYMICPVHDLGTSIFSDVDCVPNPVFIWRQFEIPSVVSALLSSVTQHDITTIPYTTFQIHCLFMATFASVVAPFGGFFASGFKRAFDIKDFGDSIPGHGGLTDRMDCQFLMGLFAYVYYSSLIREAHVSAGQVLQTIVSSLRPDEQLELFKDFKKYLESQSYFDSNMDAVAQLLGQSLQLGPQRKQAEAQLQQGESQPGFLLILLQLVGQDGAPNEIRLAAAVLLKNNIRKNWPEDAPISVQDRNTVKAQIVPAMIALSARPPLQAQLGEAVAIIAEYDFPGNWEGLIDQLVSALTESDYSINNGVLTTAHSIFKRWRSQFRTDDLFREIIFVLERFCEPFLGIFRRTDQLLTDASYHSLPEAQRTQLAQAMLLLTQIYYDLNSQDLPPFFEDNNAEFMGYFAKYLVEWNAQFDDGGGEDATPLEKIRASICEIVELYSQRYLDAFPQMGAFVERVWTLVVGLDQSTKYDVLISKALKFLSTVVRNPDQRGAIDNEATLNQFCEKIILPNMQMREHEEEMFEDDPLEYVRRDLEPTSDSDTRRSAATEFTRALMEQFEGTVTTIIKGYIATCLQAFSEQNWKAKDTAIYLLTSIASKGSTSSQGVSSTNQLIDVISFFSEHVFQHLQNPSHPILEVDAIKFLYTFRNQLSKDQMLSVLPLLVRHLGSDNYVVYSYAAITLERTLALRRDGKQVMEKEDVRPFAQDILVAIFKKIGEAPTPEKKAENEYLARAAMRIILVAQDSLTEVYEAILDYLVSITTEIAKNPSNPRFSQYIFEAIAALIRFVGGAQKQLLPTITNKLLYGPFQMILGEDVQEFQPFVFQIVAQLLEMQGEGTPDAFKPLLAPLMQPTLWEQRGNVPPLVRLLKAFLLRVSADIVANNQISNILGVFQKLIGSKVQDVYGFELLEGLVENVAADTMQNFIAPVLTLLLTRLQASKTDQFTRAFIHFFMLTAALEDRGYGVQFLITAFDKVQPGCVILILRRYTTLTITQTSLLPQVLQSVLLPEVQKVTPRDRKVVYIGLVKLLTSTQTLQMGKVWSSALEALLKLFVNPQDLKAAGTNEILVDDEAGYQTAYARLASSEYPPSDRFAGVTDERAFMSSSLDAFSRTVPGQIPPLLQNVPQDLLTPLVQFMQANGQTVV</sequence>
<dbReference type="InterPro" id="IPR013713">
    <property type="entry name" value="XPO2_central"/>
</dbReference>
<evidence type="ECO:0000256" key="2">
    <source>
        <dbReference type="ARBA" id="ARBA00004141"/>
    </source>
</evidence>
<evidence type="ECO:0000256" key="13">
    <source>
        <dbReference type="ARBA" id="ARBA00023098"/>
    </source>
</evidence>
<dbReference type="PROSITE" id="PS01315">
    <property type="entry name" value="CDS"/>
    <property type="match status" value="1"/>
</dbReference>
<evidence type="ECO:0000256" key="17">
    <source>
        <dbReference type="RuleBase" id="RU003938"/>
    </source>
</evidence>
<dbReference type="GO" id="GO:0004605">
    <property type="term" value="F:phosphatidate cytidylyltransferase activity"/>
    <property type="evidence" value="ECO:0007669"/>
    <property type="project" value="UniProtKB-EC"/>
</dbReference>
<keyword evidence="11 17" id="KW-0548">Nucleotidyltransferase</keyword>
<dbReference type="InterPro" id="IPR016720">
    <property type="entry name" value="PC_Trfase_euk"/>
</dbReference>
<dbReference type="GO" id="GO:0006886">
    <property type="term" value="P:intracellular protein transport"/>
    <property type="evidence" value="ECO:0007669"/>
    <property type="project" value="InterPro"/>
</dbReference>
<dbReference type="InterPro" id="IPR005043">
    <property type="entry name" value="XPO2_C"/>
</dbReference>
<evidence type="ECO:0000256" key="5">
    <source>
        <dbReference type="ARBA" id="ARBA00008669"/>
    </source>
</evidence>
<feature type="compositionally biased region" description="Basic and acidic residues" evidence="18">
    <location>
        <begin position="51"/>
        <end position="66"/>
    </location>
</feature>
<feature type="transmembrane region" description="Helical" evidence="19">
    <location>
        <begin position="269"/>
        <end position="290"/>
    </location>
</feature>
<dbReference type="InterPro" id="IPR000374">
    <property type="entry name" value="PC_trans"/>
</dbReference>
<evidence type="ECO:0000259" key="20">
    <source>
        <dbReference type="PROSITE" id="PS50166"/>
    </source>
</evidence>
<dbReference type="PROSITE" id="PS50166">
    <property type="entry name" value="IMPORTIN_B_NT"/>
    <property type="match status" value="1"/>
</dbReference>
<evidence type="ECO:0000256" key="1">
    <source>
        <dbReference type="ARBA" id="ARBA00001698"/>
    </source>
</evidence>
<evidence type="ECO:0000256" key="10">
    <source>
        <dbReference type="ARBA" id="ARBA00022692"/>
    </source>
</evidence>
<dbReference type="Gene3D" id="1.25.10.10">
    <property type="entry name" value="Leucine-rich Repeat Variant"/>
    <property type="match status" value="1"/>
</dbReference>
<feature type="transmembrane region" description="Helical" evidence="19">
    <location>
        <begin position="416"/>
        <end position="438"/>
    </location>
</feature>
<dbReference type="UniPathway" id="UPA00557">
    <property type="reaction ID" value="UER00614"/>
</dbReference>
<proteinExistence type="inferred from homology"/>
<comment type="pathway">
    <text evidence="4">Lipid metabolism.</text>
</comment>
<gene>
    <name evidence="21" type="ORF">E3P99_02600</name>
</gene>
<dbReference type="SUPFAM" id="SSF48371">
    <property type="entry name" value="ARM repeat"/>
    <property type="match status" value="1"/>
</dbReference>
<reference evidence="21 22" key="1">
    <citation type="submission" date="2019-03" db="EMBL/GenBank/DDBJ databases">
        <title>Sequencing 23 genomes of Wallemia ichthyophaga.</title>
        <authorList>
            <person name="Gostincar C."/>
        </authorList>
    </citation>
    <scope>NUCLEOTIDE SEQUENCE [LARGE SCALE GENOMIC DNA]</scope>
    <source>
        <strain evidence="21 22">EXF-5753</strain>
    </source>
</reference>
<keyword evidence="22" id="KW-1185">Reference proteome</keyword>